<evidence type="ECO:0000313" key="2">
    <source>
        <dbReference type="EMBL" id="OBZ65943.1"/>
    </source>
</evidence>
<feature type="compositionally biased region" description="Basic and acidic residues" evidence="1">
    <location>
        <begin position="11"/>
        <end position="23"/>
    </location>
</feature>
<name>A0A1C7LMJ0_GRIFR</name>
<evidence type="ECO:0000313" key="3">
    <source>
        <dbReference type="Proteomes" id="UP000092993"/>
    </source>
</evidence>
<sequence>MRTYHQNDPWRTARDEPVRHAEDVVDMDAENDANGSSRGKVEEDDDIPVEGVSGGYDEEDIDQMEIDDTELQERSNSYLPIDAFDASSEAEQSEAIHADSSCEDNDEEVEDEYEDYAPEHEPDDHEPDNPEPEGIIREFHADIDGRPCDKDGVYLAPGMPPTLPQAAPTDDWTPYRSQVGFEMADLLYKRVQMAGGNINALLNLWAASVLKYGDQAPFANVEDLYRTIDSTILGDVKWESFKMKYSGDLPDGDVPSWMKQTHEVWFRDPHVVVQQMLANPDFNGEMDYAPV</sequence>
<dbReference type="OrthoDB" id="3199698at2759"/>
<proteinExistence type="predicted"/>
<accession>A0A1C7LMJ0</accession>
<evidence type="ECO:0000256" key="1">
    <source>
        <dbReference type="SAM" id="MobiDB-lite"/>
    </source>
</evidence>
<dbReference type="Pfam" id="PF18759">
    <property type="entry name" value="Plavaka"/>
    <property type="match status" value="1"/>
</dbReference>
<dbReference type="InterPro" id="IPR041078">
    <property type="entry name" value="Plavaka"/>
</dbReference>
<dbReference type="AlphaFoldDB" id="A0A1C7LMJ0"/>
<feature type="compositionally biased region" description="Acidic residues" evidence="1">
    <location>
        <begin position="56"/>
        <end position="70"/>
    </location>
</feature>
<dbReference type="Proteomes" id="UP000092993">
    <property type="component" value="Unassembled WGS sequence"/>
</dbReference>
<organism evidence="2 3">
    <name type="scientific">Grifola frondosa</name>
    <name type="common">Maitake</name>
    <name type="synonym">Polyporus frondosus</name>
    <dbReference type="NCBI Taxonomy" id="5627"/>
    <lineage>
        <taxon>Eukaryota</taxon>
        <taxon>Fungi</taxon>
        <taxon>Dikarya</taxon>
        <taxon>Basidiomycota</taxon>
        <taxon>Agaricomycotina</taxon>
        <taxon>Agaricomycetes</taxon>
        <taxon>Polyporales</taxon>
        <taxon>Grifolaceae</taxon>
        <taxon>Grifola</taxon>
    </lineage>
</organism>
<reference evidence="2 3" key="1">
    <citation type="submission" date="2016-03" db="EMBL/GenBank/DDBJ databases">
        <title>Whole genome sequencing of Grifola frondosa 9006-11.</title>
        <authorList>
            <person name="Min B."/>
            <person name="Park H."/>
            <person name="Kim J.-G."/>
            <person name="Cho H."/>
            <person name="Oh Y.-L."/>
            <person name="Kong W.-S."/>
            <person name="Choi I.-G."/>
        </authorList>
    </citation>
    <scope>NUCLEOTIDE SEQUENCE [LARGE SCALE GENOMIC DNA]</scope>
    <source>
        <strain evidence="2 3">9006-11</strain>
    </source>
</reference>
<feature type="compositionally biased region" description="Acidic residues" evidence="1">
    <location>
        <begin position="101"/>
        <end position="116"/>
    </location>
</feature>
<dbReference type="EMBL" id="LUGG01000038">
    <property type="protein sequence ID" value="OBZ65943.1"/>
    <property type="molecule type" value="Genomic_DNA"/>
</dbReference>
<dbReference type="STRING" id="5627.A0A1C7LMJ0"/>
<comment type="caution">
    <text evidence="2">The sequence shown here is derived from an EMBL/GenBank/DDBJ whole genome shotgun (WGS) entry which is preliminary data.</text>
</comment>
<gene>
    <name evidence="2" type="ORF">A0H81_14158</name>
</gene>
<feature type="region of interest" description="Disordered" evidence="1">
    <location>
        <begin position="1"/>
        <end position="134"/>
    </location>
</feature>
<keyword evidence="3" id="KW-1185">Reference proteome</keyword>
<protein>
    <submittedName>
        <fullName evidence="2">Uncharacterized protein</fullName>
    </submittedName>
</protein>